<dbReference type="SMART" id="SM00700">
    <property type="entry name" value="JHBP"/>
    <property type="match status" value="1"/>
</dbReference>
<keyword evidence="5" id="KW-1185">Reference proteome</keyword>
<dbReference type="FunFam" id="3.15.10.30:FF:000001">
    <property type="entry name" value="Takeout-like protein 1"/>
    <property type="match status" value="1"/>
</dbReference>
<proteinExistence type="inferred from homology"/>
<dbReference type="Gene3D" id="3.15.10.30">
    <property type="entry name" value="Haemolymph juvenile hormone binding protein"/>
    <property type="match status" value="1"/>
</dbReference>
<dbReference type="InterPro" id="IPR010562">
    <property type="entry name" value="Haemolymph_juvenile_hormone-bd"/>
</dbReference>
<dbReference type="GO" id="GO:0005615">
    <property type="term" value="C:extracellular space"/>
    <property type="evidence" value="ECO:0007669"/>
    <property type="project" value="TreeGrafter"/>
</dbReference>
<evidence type="ECO:0000313" key="6">
    <source>
        <dbReference type="RefSeq" id="XP_034247581.1"/>
    </source>
</evidence>
<dbReference type="KEGG" id="tpal:117649190"/>
<evidence type="ECO:0000256" key="3">
    <source>
        <dbReference type="ARBA" id="ARBA00060902"/>
    </source>
</evidence>
<accession>A0A6P8ZAF2</accession>
<comment type="similarity">
    <text evidence="3">Belongs to the TO family.</text>
</comment>
<dbReference type="OrthoDB" id="8186595at2759"/>
<dbReference type="Proteomes" id="UP000515158">
    <property type="component" value="Unplaced"/>
</dbReference>
<evidence type="ECO:0000313" key="5">
    <source>
        <dbReference type="Proteomes" id="UP000515158"/>
    </source>
</evidence>
<dbReference type="Pfam" id="PF06585">
    <property type="entry name" value="JHBP"/>
    <property type="match status" value="1"/>
</dbReference>
<reference evidence="6" key="1">
    <citation type="submission" date="2025-08" db="UniProtKB">
        <authorList>
            <consortium name="RefSeq"/>
        </authorList>
    </citation>
    <scope>IDENTIFICATION</scope>
    <source>
        <tissue evidence="6">Total insect</tissue>
    </source>
</reference>
<organism evidence="6">
    <name type="scientific">Thrips palmi</name>
    <name type="common">Melon thrips</name>
    <dbReference type="NCBI Taxonomy" id="161013"/>
    <lineage>
        <taxon>Eukaryota</taxon>
        <taxon>Metazoa</taxon>
        <taxon>Ecdysozoa</taxon>
        <taxon>Arthropoda</taxon>
        <taxon>Hexapoda</taxon>
        <taxon>Insecta</taxon>
        <taxon>Pterygota</taxon>
        <taxon>Neoptera</taxon>
        <taxon>Paraneoptera</taxon>
        <taxon>Thysanoptera</taxon>
        <taxon>Terebrantia</taxon>
        <taxon>Thripoidea</taxon>
        <taxon>Thripidae</taxon>
        <taxon>Thrips</taxon>
    </lineage>
</organism>
<feature type="chain" id="PRO_5027789135" evidence="4">
    <location>
        <begin position="20"/>
        <end position="251"/>
    </location>
</feature>
<evidence type="ECO:0000256" key="4">
    <source>
        <dbReference type="SAM" id="SignalP"/>
    </source>
</evidence>
<dbReference type="FunCoup" id="A0A6P8ZAF2">
    <property type="interactions" value="13"/>
</dbReference>
<feature type="signal peptide" evidence="4">
    <location>
        <begin position="1"/>
        <end position="19"/>
    </location>
</feature>
<dbReference type="PANTHER" id="PTHR11008">
    <property type="entry name" value="PROTEIN TAKEOUT-LIKE PROTEIN"/>
    <property type="match status" value="1"/>
</dbReference>
<sequence length="251" mass="27764">MKYLILLAVLAAACCTAHAKAGKLPSSWKVCKRSDPQFQECFKDAMTGALMKLASEGEPSLGIFPVDPLHMTRLSIDQGTGPVAIDLEFRELDLKGVKNIVIKEASYDHETYTMSANVDVSQPLLLDGEYTIKGRVLVLPINGEGKCNLKLDEPTLKVVLKGVPTKRGAETYLNVTEFSFTIDTKKLHLNFENLFNGNKELGSTMNHFLNENSAEVLKELKPAISDGFGEVFKQISNRVFSKVPLEKIFPE</sequence>
<name>A0A6P8ZAF2_THRPL</name>
<dbReference type="GO" id="GO:0007623">
    <property type="term" value="P:circadian rhythm"/>
    <property type="evidence" value="ECO:0007669"/>
    <property type="project" value="UniProtKB-ARBA"/>
</dbReference>
<evidence type="ECO:0000256" key="2">
    <source>
        <dbReference type="ARBA" id="ARBA00023108"/>
    </source>
</evidence>
<dbReference type="AlphaFoldDB" id="A0A6P8ZAF2"/>
<dbReference type="GeneID" id="117649190"/>
<dbReference type="RefSeq" id="XP_034247581.1">
    <property type="nucleotide sequence ID" value="XM_034391690.1"/>
</dbReference>
<dbReference type="PANTHER" id="PTHR11008:SF32">
    <property type="entry name" value="CIRCADIAN CLOCK-CONTROLLED PROTEIN DAYWAKE-RELATED"/>
    <property type="match status" value="1"/>
</dbReference>
<evidence type="ECO:0000256" key="1">
    <source>
        <dbReference type="ARBA" id="ARBA00022729"/>
    </source>
</evidence>
<dbReference type="InParanoid" id="A0A6P8ZAF2"/>
<dbReference type="InterPro" id="IPR038606">
    <property type="entry name" value="To_sf"/>
</dbReference>
<protein>
    <submittedName>
        <fullName evidence="6">Protein takeout-like</fullName>
    </submittedName>
</protein>
<keyword evidence="1 4" id="KW-0732">Signal</keyword>
<keyword evidence="2" id="KW-0090">Biological rhythms</keyword>
<gene>
    <name evidence="6" type="primary">LOC117649190</name>
</gene>